<feature type="signal peptide" evidence="9">
    <location>
        <begin position="1"/>
        <end position="21"/>
    </location>
</feature>
<dbReference type="AlphaFoldDB" id="A0A2A9NN34"/>
<evidence type="ECO:0000256" key="6">
    <source>
        <dbReference type="ARBA" id="ARBA00023128"/>
    </source>
</evidence>
<dbReference type="GO" id="GO:0051082">
    <property type="term" value="F:unfolded protein binding"/>
    <property type="evidence" value="ECO:0007669"/>
    <property type="project" value="TreeGrafter"/>
</dbReference>
<evidence type="ECO:0000256" key="4">
    <source>
        <dbReference type="ARBA" id="ARBA00022946"/>
    </source>
</evidence>
<keyword evidence="3" id="KW-0812">Transmembrane</keyword>
<evidence type="ECO:0000256" key="5">
    <source>
        <dbReference type="ARBA" id="ARBA00022989"/>
    </source>
</evidence>
<keyword evidence="6" id="KW-0496">Mitochondrion</keyword>
<dbReference type="Proteomes" id="UP000242287">
    <property type="component" value="Unassembled WGS sequence"/>
</dbReference>
<dbReference type="GO" id="GO:0005743">
    <property type="term" value="C:mitochondrial inner membrane"/>
    <property type="evidence" value="ECO:0007669"/>
    <property type="project" value="TreeGrafter"/>
</dbReference>
<keyword evidence="5" id="KW-1133">Transmembrane helix</keyword>
<keyword evidence="9" id="KW-0732">Signal</keyword>
<evidence type="ECO:0000256" key="3">
    <source>
        <dbReference type="ARBA" id="ARBA00022692"/>
    </source>
</evidence>
<keyword evidence="7" id="KW-0472">Membrane</keyword>
<keyword evidence="4" id="KW-0809">Transit peptide</keyword>
<accession>A0A2A9NN34</accession>
<reference evidence="10 11" key="1">
    <citation type="submission" date="2014-02" db="EMBL/GenBank/DDBJ databases">
        <title>Transposable element dynamics among asymbiotic and ectomycorrhizal Amanita fungi.</title>
        <authorList>
            <consortium name="DOE Joint Genome Institute"/>
            <person name="Hess J."/>
            <person name="Skrede I."/>
            <person name="Wolfe B."/>
            <person name="LaButti K."/>
            <person name="Ohm R.A."/>
            <person name="Grigoriev I.V."/>
            <person name="Pringle A."/>
        </authorList>
    </citation>
    <scope>NUCLEOTIDE SEQUENCE [LARGE SCALE GENOMIC DNA]</scope>
    <source>
        <strain evidence="10 11">SKay4041</strain>
    </source>
</reference>
<comment type="similarity">
    <text evidence="8">Belongs to the PET100 family.</text>
</comment>
<dbReference type="OrthoDB" id="18175at2759"/>
<evidence type="ECO:0000256" key="8">
    <source>
        <dbReference type="ARBA" id="ARBA00038077"/>
    </source>
</evidence>
<dbReference type="InterPro" id="IPR018625">
    <property type="entry name" value="Pet100"/>
</dbReference>
<organism evidence="10 11">
    <name type="scientific">Amanita thiersii Skay4041</name>
    <dbReference type="NCBI Taxonomy" id="703135"/>
    <lineage>
        <taxon>Eukaryota</taxon>
        <taxon>Fungi</taxon>
        <taxon>Dikarya</taxon>
        <taxon>Basidiomycota</taxon>
        <taxon>Agaricomycotina</taxon>
        <taxon>Agaricomycetes</taxon>
        <taxon>Agaricomycetidae</taxon>
        <taxon>Agaricales</taxon>
        <taxon>Pluteineae</taxon>
        <taxon>Amanitaceae</taxon>
        <taxon>Amanita</taxon>
    </lineage>
</organism>
<protein>
    <recommendedName>
        <fullName evidence="12">Protein PET100, mitochondrial</fullName>
    </recommendedName>
</protein>
<evidence type="ECO:0000256" key="9">
    <source>
        <dbReference type="SAM" id="SignalP"/>
    </source>
</evidence>
<evidence type="ECO:0008006" key="12">
    <source>
        <dbReference type="Google" id="ProtNLM"/>
    </source>
</evidence>
<dbReference type="PANTHER" id="PTHR33968:SF1">
    <property type="entry name" value="PROTEIN PET100 HOMOLOG, MITOCHONDRIAL"/>
    <property type="match status" value="1"/>
</dbReference>
<comment type="subcellular location">
    <subcellularLocation>
        <location evidence="1">Membrane</location>
        <topology evidence="1">Single-pass membrane protein</topology>
    </subcellularLocation>
    <subcellularLocation>
        <location evidence="2">Mitochondrion membrane</location>
    </subcellularLocation>
</comment>
<dbReference type="EMBL" id="KZ301979">
    <property type="protein sequence ID" value="PFH52385.1"/>
    <property type="molecule type" value="Genomic_DNA"/>
</dbReference>
<evidence type="ECO:0000313" key="11">
    <source>
        <dbReference type="Proteomes" id="UP000242287"/>
    </source>
</evidence>
<sequence>MGGPGLEVFKFTLYLFVPIAALVHFGDPGWYRQTVIPYRNKLFPPEQRTIQSLPTDAQSVRAELERIKTERLARRSAQNPTKPNND</sequence>
<dbReference type="Pfam" id="PF09803">
    <property type="entry name" value="Pet100"/>
    <property type="match status" value="1"/>
</dbReference>
<evidence type="ECO:0000313" key="10">
    <source>
        <dbReference type="EMBL" id="PFH52385.1"/>
    </source>
</evidence>
<evidence type="ECO:0000256" key="2">
    <source>
        <dbReference type="ARBA" id="ARBA00004325"/>
    </source>
</evidence>
<proteinExistence type="inferred from homology"/>
<dbReference type="GO" id="GO:0033617">
    <property type="term" value="P:mitochondrial respiratory chain complex IV assembly"/>
    <property type="evidence" value="ECO:0007669"/>
    <property type="project" value="InterPro"/>
</dbReference>
<dbReference type="PANTHER" id="PTHR33968">
    <property type="entry name" value="PROTEIN PET100 HOMOLOG, MITOCHONDRIAL"/>
    <property type="match status" value="1"/>
</dbReference>
<gene>
    <name evidence="10" type="ORF">AMATHDRAFT_2119</name>
</gene>
<feature type="chain" id="PRO_5012586325" description="Protein PET100, mitochondrial" evidence="9">
    <location>
        <begin position="22"/>
        <end position="86"/>
    </location>
</feature>
<keyword evidence="11" id="KW-1185">Reference proteome</keyword>
<evidence type="ECO:0000256" key="1">
    <source>
        <dbReference type="ARBA" id="ARBA00004167"/>
    </source>
</evidence>
<evidence type="ECO:0000256" key="7">
    <source>
        <dbReference type="ARBA" id="ARBA00023136"/>
    </source>
</evidence>
<name>A0A2A9NN34_9AGAR</name>